<dbReference type="GO" id="GO:0017000">
    <property type="term" value="P:antibiotic biosynthetic process"/>
    <property type="evidence" value="ECO:0007669"/>
    <property type="project" value="UniProtKB-ARBA"/>
</dbReference>
<comment type="caution">
    <text evidence="5">The sequence shown here is derived from an EMBL/GenBank/DDBJ whole genome shotgun (WGS) entry which is preliminary data.</text>
</comment>
<feature type="active site" description="Proton donor" evidence="3">
    <location>
        <position position="313"/>
    </location>
</feature>
<dbReference type="GO" id="GO:0097176">
    <property type="term" value="P:epoxide metabolic process"/>
    <property type="evidence" value="ECO:0007669"/>
    <property type="project" value="TreeGrafter"/>
</dbReference>
<feature type="active site" description="Nucleophile" evidence="3">
    <location>
        <position position="192"/>
    </location>
</feature>
<dbReference type="Proteomes" id="UP001149165">
    <property type="component" value="Unassembled WGS sequence"/>
</dbReference>
<dbReference type="PANTHER" id="PTHR21661:SF39">
    <property type="entry name" value="HYDROLASE, PUTATIVE (AFU_ORTHOLOGUE AFUA_3G08960)-RELATED"/>
    <property type="match status" value="1"/>
</dbReference>
<dbReference type="EMBL" id="JAPQKH010000001">
    <property type="protein sequence ID" value="KAJ5115901.1"/>
    <property type="molecule type" value="Genomic_DNA"/>
</dbReference>
<protein>
    <recommendedName>
        <fullName evidence="4">Epoxide hydrolase N-terminal domain-containing protein</fullName>
    </recommendedName>
</protein>
<dbReference type="GO" id="GO:0004301">
    <property type="term" value="F:epoxide hydrolase activity"/>
    <property type="evidence" value="ECO:0007669"/>
    <property type="project" value="TreeGrafter"/>
</dbReference>
<keyword evidence="2" id="KW-0378">Hydrolase</keyword>
<feature type="domain" description="Epoxide hydrolase N-terminal" evidence="4">
    <location>
        <begin position="17"/>
        <end position="124"/>
    </location>
</feature>
<dbReference type="Gene3D" id="3.40.50.1820">
    <property type="entry name" value="alpha/beta hydrolase"/>
    <property type="match status" value="1"/>
</dbReference>
<evidence type="ECO:0000313" key="5">
    <source>
        <dbReference type="EMBL" id="KAJ5115901.1"/>
    </source>
</evidence>
<dbReference type="GO" id="GO:0072330">
    <property type="term" value="P:monocarboxylic acid biosynthetic process"/>
    <property type="evidence" value="ECO:0007669"/>
    <property type="project" value="UniProtKB-ARBA"/>
</dbReference>
<reference evidence="5" key="2">
    <citation type="journal article" date="2023" name="IMA Fungus">
        <title>Comparative genomic study of the Penicillium genus elucidates a diverse pangenome and 15 lateral gene transfer events.</title>
        <authorList>
            <person name="Petersen C."/>
            <person name="Sorensen T."/>
            <person name="Nielsen M.R."/>
            <person name="Sondergaard T.E."/>
            <person name="Sorensen J.L."/>
            <person name="Fitzpatrick D.A."/>
            <person name="Frisvad J.C."/>
            <person name="Nielsen K.L."/>
        </authorList>
    </citation>
    <scope>NUCLEOTIDE SEQUENCE</scope>
    <source>
        <strain evidence="5">IBT 30069</strain>
    </source>
</reference>
<evidence type="ECO:0000313" key="6">
    <source>
        <dbReference type="Proteomes" id="UP001149165"/>
    </source>
</evidence>
<evidence type="ECO:0000256" key="1">
    <source>
        <dbReference type="ARBA" id="ARBA00010088"/>
    </source>
</evidence>
<dbReference type="PRINTS" id="PR00412">
    <property type="entry name" value="EPOXHYDRLASE"/>
</dbReference>
<evidence type="ECO:0000259" key="4">
    <source>
        <dbReference type="Pfam" id="PF06441"/>
    </source>
</evidence>
<gene>
    <name evidence="5" type="ORF">N7456_000249</name>
</gene>
<reference evidence="5" key="1">
    <citation type="submission" date="2022-11" db="EMBL/GenBank/DDBJ databases">
        <authorList>
            <person name="Petersen C."/>
        </authorList>
    </citation>
    <scope>NUCLEOTIDE SEQUENCE</scope>
    <source>
        <strain evidence="5">IBT 30069</strain>
    </source>
</reference>
<dbReference type="Pfam" id="PF06441">
    <property type="entry name" value="EHN"/>
    <property type="match status" value="1"/>
</dbReference>
<keyword evidence="6" id="KW-1185">Reference proteome</keyword>
<dbReference type="AlphaFoldDB" id="A0A9W9GBR0"/>
<evidence type="ECO:0000256" key="2">
    <source>
        <dbReference type="ARBA" id="ARBA00022801"/>
    </source>
</evidence>
<sequence length="399" mass="45399">MSRPFATLPSTAKVEPTPFTVSIPKQQLDELETLIKLSKLAPHTYENSRLDARYGVTTDWLVAMKDQWLRSYKWRASEDRINSFPQWTTEIEDINIHFVGLFSERQDAIPILLIHGWPGNFLEFLPILQLFKDEYTPSTLPYHLIVPSLPGYTFSSGPPLDKNFGTQDIARVLNHLMIDIGFESGYVAQGGDIGSRVARELAVDYESCKAVHLNVVFMRRPDELADDHWTEIEETGLWRMAKFMTLGTGYATEHGTRPSTIGHVVSSSPIALLAWVGEKLLEWVDDPLTPEHILESITLYWLTETFPRSIYTYRQNYPPPPIPAANDPRSYIKKPFGFSHFPKELAPLPRSWIETTGNLVFWNQHHKGGHFAALEQPEALKTDLVNFVQQVWPGISGAI</sequence>
<dbReference type="OrthoDB" id="7130006at2759"/>
<feature type="active site" description="Proton acceptor" evidence="3">
    <location>
        <position position="370"/>
    </location>
</feature>
<dbReference type="InterPro" id="IPR016292">
    <property type="entry name" value="Epoxide_hydrolase"/>
</dbReference>
<dbReference type="PANTHER" id="PTHR21661">
    <property type="entry name" value="EPOXIDE HYDROLASE 1-RELATED"/>
    <property type="match status" value="1"/>
</dbReference>
<proteinExistence type="inferred from homology"/>
<dbReference type="InterPro" id="IPR000639">
    <property type="entry name" value="Epox_hydrolase-like"/>
</dbReference>
<dbReference type="InterPro" id="IPR010497">
    <property type="entry name" value="Epoxide_hydro_N"/>
</dbReference>
<comment type="similarity">
    <text evidence="1">Belongs to the peptidase S33 family.</text>
</comment>
<dbReference type="PIRSF" id="PIRSF001112">
    <property type="entry name" value="Epoxide_hydrolase"/>
    <property type="match status" value="1"/>
</dbReference>
<name>A0A9W9GBR0_9EURO</name>
<dbReference type="SUPFAM" id="SSF53474">
    <property type="entry name" value="alpha/beta-Hydrolases"/>
    <property type="match status" value="1"/>
</dbReference>
<accession>A0A9W9GBR0</accession>
<organism evidence="5 6">
    <name type="scientific">Penicillium angulare</name>
    <dbReference type="NCBI Taxonomy" id="116970"/>
    <lineage>
        <taxon>Eukaryota</taxon>
        <taxon>Fungi</taxon>
        <taxon>Dikarya</taxon>
        <taxon>Ascomycota</taxon>
        <taxon>Pezizomycotina</taxon>
        <taxon>Eurotiomycetes</taxon>
        <taxon>Eurotiomycetidae</taxon>
        <taxon>Eurotiales</taxon>
        <taxon>Aspergillaceae</taxon>
        <taxon>Penicillium</taxon>
    </lineage>
</organism>
<evidence type="ECO:0000256" key="3">
    <source>
        <dbReference type="PIRSR" id="PIRSR001112-1"/>
    </source>
</evidence>
<dbReference type="InterPro" id="IPR029058">
    <property type="entry name" value="AB_hydrolase_fold"/>
</dbReference>